<organism evidence="2 3">
    <name type="scientific">Paenibacillus lutimineralis</name>
    <dbReference type="NCBI Taxonomy" id="2707005"/>
    <lineage>
        <taxon>Bacteria</taxon>
        <taxon>Bacillati</taxon>
        <taxon>Bacillota</taxon>
        <taxon>Bacilli</taxon>
        <taxon>Bacillales</taxon>
        <taxon>Paenibacillaceae</taxon>
        <taxon>Paenibacillus</taxon>
    </lineage>
</organism>
<dbReference type="AlphaFoldDB" id="A0A3Q9ID71"/>
<dbReference type="RefSeq" id="WP_127001216.1">
    <property type="nucleotide sequence ID" value="NZ_CP034346.1"/>
</dbReference>
<keyword evidence="1" id="KW-0472">Membrane</keyword>
<feature type="transmembrane region" description="Helical" evidence="1">
    <location>
        <begin position="42"/>
        <end position="60"/>
    </location>
</feature>
<dbReference type="OrthoDB" id="2643649at2"/>
<keyword evidence="3" id="KW-1185">Reference proteome</keyword>
<feature type="transmembrane region" description="Helical" evidence="1">
    <location>
        <begin position="6"/>
        <end position="22"/>
    </location>
</feature>
<dbReference type="KEGG" id="plut:EI981_20100"/>
<dbReference type="Proteomes" id="UP000270678">
    <property type="component" value="Chromosome"/>
</dbReference>
<gene>
    <name evidence="2" type="ORF">EI981_20100</name>
</gene>
<name>A0A3Q9ID71_9BACL</name>
<accession>A0A3Q9ID71</accession>
<sequence length="66" mass="7383">MKRAEWLIAAVIIAMGLICMLVSANMSRDMSILQIVRTMGKYCLKMMAIAGLIGGVYYLVNRSNRQ</sequence>
<keyword evidence="1" id="KW-1133">Transmembrane helix</keyword>
<evidence type="ECO:0000313" key="2">
    <source>
        <dbReference type="EMBL" id="AZS16528.1"/>
    </source>
</evidence>
<keyword evidence="1" id="KW-0812">Transmembrane</keyword>
<protein>
    <submittedName>
        <fullName evidence="2">Uncharacterized protein</fullName>
    </submittedName>
</protein>
<evidence type="ECO:0000313" key="3">
    <source>
        <dbReference type="Proteomes" id="UP000270678"/>
    </source>
</evidence>
<dbReference type="EMBL" id="CP034346">
    <property type="protein sequence ID" value="AZS16528.1"/>
    <property type="molecule type" value="Genomic_DNA"/>
</dbReference>
<proteinExistence type="predicted"/>
<reference evidence="3" key="1">
    <citation type="submission" date="2018-12" db="EMBL/GenBank/DDBJ databases">
        <title>Complete genome sequence of Paenibacillus sp. MBLB1234.</title>
        <authorList>
            <person name="Nam Y.-D."/>
            <person name="Kang J."/>
            <person name="Chung W.-H."/>
            <person name="Park Y.S."/>
        </authorList>
    </citation>
    <scope>NUCLEOTIDE SEQUENCE [LARGE SCALE GENOMIC DNA]</scope>
    <source>
        <strain evidence="3">MBLB1234</strain>
    </source>
</reference>
<evidence type="ECO:0000256" key="1">
    <source>
        <dbReference type="SAM" id="Phobius"/>
    </source>
</evidence>